<proteinExistence type="predicted"/>
<evidence type="ECO:0000256" key="1">
    <source>
        <dbReference type="SAM" id="MobiDB-lite"/>
    </source>
</evidence>
<reference evidence="2 3" key="1">
    <citation type="submission" date="2016-07" db="EMBL/GenBank/DDBJ databases">
        <title>Draft genome of the white-rot fungus Obba rivulosa 3A-2.</title>
        <authorList>
            <consortium name="DOE Joint Genome Institute"/>
            <person name="Miettinen O."/>
            <person name="Riley R."/>
            <person name="Acob R."/>
            <person name="Barry K."/>
            <person name="Cullen D."/>
            <person name="De Vries R."/>
            <person name="Hainaut M."/>
            <person name="Hatakka A."/>
            <person name="Henrissat B."/>
            <person name="Hilden K."/>
            <person name="Kuo R."/>
            <person name="Labutti K."/>
            <person name="Lipzen A."/>
            <person name="Makela M.R."/>
            <person name="Sandor L."/>
            <person name="Spatafora J.W."/>
            <person name="Grigoriev I.V."/>
            <person name="Hibbett D.S."/>
        </authorList>
    </citation>
    <scope>NUCLEOTIDE SEQUENCE [LARGE SCALE GENOMIC DNA]</scope>
    <source>
        <strain evidence="2 3">3A-2</strain>
    </source>
</reference>
<accession>A0A8E2AM71</accession>
<organism evidence="2 3">
    <name type="scientific">Obba rivulosa</name>
    <dbReference type="NCBI Taxonomy" id="1052685"/>
    <lineage>
        <taxon>Eukaryota</taxon>
        <taxon>Fungi</taxon>
        <taxon>Dikarya</taxon>
        <taxon>Basidiomycota</taxon>
        <taxon>Agaricomycotina</taxon>
        <taxon>Agaricomycetes</taxon>
        <taxon>Polyporales</taxon>
        <taxon>Gelatoporiaceae</taxon>
        <taxon>Obba</taxon>
    </lineage>
</organism>
<dbReference type="EMBL" id="KV722677">
    <property type="protein sequence ID" value="OCH84404.1"/>
    <property type="molecule type" value="Genomic_DNA"/>
</dbReference>
<gene>
    <name evidence="2" type="ORF">OBBRIDRAFT_891811</name>
</gene>
<protein>
    <recommendedName>
        <fullName evidence="4">PiggyBac transposable element-derived protein domain-containing protein</fullName>
    </recommendedName>
</protein>
<evidence type="ECO:0000313" key="3">
    <source>
        <dbReference type="Proteomes" id="UP000250043"/>
    </source>
</evidence>
<feature type="compositionally biased region" description="Basic and acidic residues" evidence="1">
    <location>
        <begin position="46"/>
        <end position="58"/>
    </location>
</feature>
<name>A0A8E2AM71_9APHY</name>
<dbReference type="OrthoDB" id="10521171at2759"/>
<feature type="region of interest" description="Disordered" evidence="1">
    <location>
        <begin position="1"/>
        <end position="61"/>
    </location>
</feature>
<feature type="compositionally biased region" description="Low complexity" evidence="1">
    <location>
        <begin position="36"/>
        <end position="45"/>
    </location>
</feature>
<keyword evidence="3" id="KW-1185">Reference proteome</keyword>
<evidence type="ECO:0008006" key="4">
    <source>
        <dbReference type="Google" id="ProtNLM"/>
    </source>
</evidence>
<dbReference type="Proteomes" id="UP000250043">
    <property type="component" value="Unassembled WGS sequence"/>
</dbReference>
<dbReference type="AlphaFoldDB" id="A0A8E2AM71"/>
<evidence type="ECO:0000313" key="2">
    <source>
        <dbReference type="EMBL" id="OCH84404.1"/>
    </source>
</evidence>
<sequence>MNDPEICTLSLHNDSKVSEPDDPVQSVAEVSDESEYSSQEGSSQEDSSKEDSSEERRGIAWVPPKLSEGDMEYTIRDLMPFDDHRRNDKMIIDSVTTLRKSWPSPEEILNNVDLATCILLLVMRTVAPDIPLKAQWRSWDHLHAVVEQEILRKSLANAVQCKVFIRMRSLGLWYEGY</sequence>